<dbReference type="EMBL" id="JAHLDV010000019">
    <property type="protein sequence ID" value="MBU3160076.1"/>
    <property type="molecule type" value="Genomic_DNA"/>
</dbReference>
<organism evidence="1 2">
    <name type="scientific">Clostridium frigoris</name>
    <dbReference type="NCBI Taxonomy" id="205327"/>
    <lineage>
        <taxon>Bacteria</taxon>
        <taxon>Bacillati</taxon>
        <taxon>Bacillota</taxon>
        <taxon>Clostridia</taxon>
        <taxon>Eubacteriales</taxon>
        <taxon>Clostridiaceae</taxon>
        <taxon>Clostridium</taxon>
    </lineage>
</organism>
<dbReference type="Proteomes" id="UP000776252">
    <property type="component" value="Unassembled WGS sequence"/>
</dbReference>
<evidence type="ECO:0000313" key="1">
    <source>
        <dbReference type="EMBL" id="MBU3160076.1"/>
    </source>
</evidence>
<keyword evidence="2" id="KW-1185">Reference proteome</keyword>
<gene>
    <name evidence="1" type="ORF">KPL37_09955</name>
</gene>
<protein>
    <submittedName>
        <fullName evidence="1">Transglycosylase domain-containing protein</fullName>
    </submittedName>
</protein>
<comment type="caution">
    <text evidence="1">The sequence shown here is derived from an EMBL/GenBank/DDBJ whole genome shotgun (WGS) entry which is preliminary data.</text>
</comment>
<accession>A0ABS6BT30</accession>
<proteinExistence type="predicted"/>
<name>A0ABS6BT30_9CLOT</name>
<evidence type="ECO:0000313" key="2">
    <source>
        <dbReference type="Proteomes" id="UP000776252"/>
    </source>
</evidence>
<reference evidence="1 2" key="1">
    <citation type="submission" date="2021-06" db="EMBL/GenBank/DDBJ databases">
        <title>Clostridia strains as spoilage organisms.</title>
        <authorList>
            <person name="Wambui J."/>
            <person name="Stephan R."/>
            <person name="Stevens M.J.A."/>
        </authorList>
    </citation>
    <scope>NUCLEOTIDE SEQUENCE [LARGE SCALE GENOMIC DNA]</scope>
    <source>
        <strain evidence="1 2">DSM 14204</strain>
    </source>
</reference>
<sequence>MQKRYVKSGQAIQGGSTITQQLIHNTLLSN</sequence>